<evidence type="ECO:0000259" key="1">
    <source>
        <dbReference type="Pfam" id="PF13472"/>
    </source>
</evidence>
<dbReference type="Gene3D" id="3.40.50.1110">
    <property type="entry name" value="SGNH hydrolase"/>
    <property type="match status" value="1"/>
</dbReference>
<evidence type="ECO:0000313" key="2">
    <source>
        <dbReference type="EMBL" id="SMP64650.1"/>
    </source>
</evidence>
<feature type="domain" description="SGNH hydrolase-type esterase" evidence="1">
    <location>
        <begin position="74"/>
        <end position="247"/>
    </location>
</feature>
<comment type="caution">
    <text evidence="2">The sequence shown here is derived from an EMBL/GenBank/DDBJ whole genome shotgun (WGS) entry which is preliminary data.</text>
</comment>
<protein>
    <submittedName>
        <fullName evidence="2">Lysophospholipase L1</fullName>
    </submittedName>
</protein>
<accession>A0ABY1Q9R3</accession>
<dbReference type="CDD" id="cd01836">
    <property type="entry name" value="FeeA_FeeB_like"/>
    <property type="match status" value="1"/>
</dbReference>
<dbReference type="EMBL" id="FXUL01000010">
    <property type="protein sequence ID" value="SMP64650.1"/>
    <property type="molecule type" value="Genomic_DNA"/>
</dbReference>
<dbReference type="Proteomes" id="UP001158049">
    <property type="component" value="Unassembled WGS sequence"/>
</dbReference>
<dbReference type="InterPro" id="IPR036514">
    <property type="entry name" value="SGNH_hydro_sf"/>
</dbReference>
<dbReference type="InterPro" id="IPR013830">
    <property type="entry name" value="SGNH_hydro"/>
</dbReference>
<proteinExistence type="predicted"/>
<keyword evidence="3" id="KW-1185">Reference proteome</keyword>
<name>A0ABY1Q9R3_9BURK</name>
<evidence type="ECO:0000313" key="3">
    <source>
        <dbReference type="Proteomes" id="UP001158049"/>
    </source>
</evidence>
<organism evidence="2 3">
    <name type="scientific">Noviherbaspirillum suwonense</name>
    <dbReference type="NCBI Taxonomy" id="1224511"/>
    <lineage>
        <taxon>Bacteria</taxon>
        <taxon>Pseudomonadati</taxon>
        <taxon>Pseudomonadota</taxon>
        <taxon>Betaproteobacteria</taxon>
        <taxon>Burkholderiales</taxon>
        <taxon>Oxalobacteraceae</taxon>
        <taxon>Noviherbaspirillum</taxon>
    </lineage>
</organism>
<reference evidence="2 3" key="1">
    <citation type="submission" date="2017-05" db="EMBL/GenBank/DDBJ databases">
        <authorList>
            <person name="Varghese N."/>
            <person name="Submissions S."/>
        </authorList>
    </citation>
    <scope>NUCLEOTIDE SEQUENCE [LARGE SCALE GENOMIC DNA]</scope>
    <source>
        <strain evidence="2 3">DSM 26001</strain>
    </source>
</reference>
<dbReference type="SUPFAM" id="SSF52266">
    <property type="entry name" value="SGNH hydrolase"/>
    <property type="match status" value="1"/>
</dbReference>
<sequence>MPGHSSAGQRWRGGWLTVRRWLPELAALPLLPLLAAQGRRVRRITPRLPEAAGPDRGLCGPERRHAGDGLRLLAVGESPVAGVGVDTHEQAITALLAAAISAQRQQPVRWQACGRNGVTVADAQSQLLPLVPAGQVDLLLVAFGVNDSTSFRSSGRWQADLALLLATLQERCRPRLTLLSGVPPMGHFPSLPQPLRWVLGLKAAALDRAAASLAAATPGVVHVPMRLDISATGLMASDNYHPSAAGCAVWATQLALAAEKNWPPVQGGGINRSV</sequence>
<gene>
    <name evidence="2" type="ORF">SAMN06295970_11062</name>
</gene>
<dbReference type="Pfam" id="PF13472">
    <property type="entry name" value="Lipase_GDSL_2"/>
    <property type="match status" value="1"/>
</dbReference>
<dbReference type="RefSeq" id="WP_283442907.1">
    <property type="nucleotide sequence ID" value="NZ_FXUL01000010.1"/>
</dbReference>